<gene>
    <name evidence="3" type="ORF">PR048_029123</name>
</gene>
<keyword evidence="2" id="KW-0732">Signal</keyword>
<name>A0ABQ9GCJ6_9NEOP</name>
<feature type="compositionally biased region" description="Basic residues" evidence="1">
    <location>
        <begin position="327"/>
        <end position="343"/>
    </location>
</feature>
<feature type="region of interest" description="Disordered" evidence="1">
    <location>
        <begin position="314"/>
        <end position="343"/>
    </location>
</feature>
<sequence length="537" mass="59671">MKVVLILLPYISVQLLCHYSRSIDLNMNWEYNNYASMKAQLSHHLHSHFPRLLNAALRLLAIAANQHNLRQSGEGQAGRRVTVAEQLACSATHQSHQGESPAGLPDFCRWESCGTMPLFGGFSRRSPISHALSFRAAKGDYSGRDNDSTVPVAHPATSTELALHSELPSAKMTRRALFCGGRCSGRVLVELRVPMGRDLQNSLRLKHCTPVESLALSGDVALDVRSSVALIAPTFLGSKRRKKDPGRRERDSKYVQYPCGDGTSALHSHHRRPTWPNTRARCRLSKHSCGQVQGLSQPGIGDHDGTERRWWSREDANDISGNTRRCPPTRRRRGRKTPTRGRLPRQSNCVIVSAVLGVWHQFAGLQGLRASCDIWLPPSSPWGRALFTPPETTLRRKLITGSKACAERGRGVEEGFPFTISGPTHVLTGGGEDEGWGKRAGNLRRSRKEKAHKVKAVHDKSAADYWLNIPARRVRYSAGLRQKSVKCTVDLEFSLPLNYNSNFAGLGSYLKLLPHPCQHYVRSPLDNENINNPIIKG</sequence>
<reference evidence="3 4" key="1">
    <citation type="submission" date="2023-02" db="EMBL/GenBank/DDBJ databases">
        <title>LHISI_Scaffold_Assembly.</title>
        <authorList>
            <person name="Stuart O.P."/>
            <person name="Cleave R."/>
            <person name="Magrath M.J.L."/>
            <person name="Mikheyev A.S."/>
        </authorList>
    </citation>
    <scope>NUCLEOTIDE SEQUENCE [LARGE SCALE GENOMIC DNA]</scope>
    <source>
        <strain evidence="3">Daus_M_001</strain>
        <tissue evidence="3">Leg muscle</tissue>
    </source>
</reference>
<dbReference type="EMBL" id="JARBHB010000013">
    <property type="protein sequence ID" value="KAJ8870111.1"/>
    <property type="molecule type" value="Genomic_DNA"/>
</dbReference>
<proteinExistence type="predicted"/>
<evidence type="ECO:0000313" key="3">
    <source>
        <dbReference type="EMBL" id="KAJ8870111.1"/>
    </source>
</evidence>
<protein>
    <submittedName>
        <fullName evidence="3">Uncharacterized protein</fullName>
    </submittedName>
</protein>
<dbReference type="Proteomes" id="UP001159363">
    <property type="component" value="Chromosome 12"/>
</dbReference>
<keyword evidence="4" id="KW-1185">Reference proteome</keyword>
<comment type="caution">
    <text evidence="3">The sequence shown here is derived from an EMBL/GenBank/DDBJ whole genome shotgun (WGS) entry which is preliminary data.</text>
</comment>
<feature type="signal peptide" evidence="2">
    <location>
        <begin position="1"/>
        <end position="22"/>
    </location>
</feature>
<feature type="chain" id="PRO_5045396770" evidence="2">
    <location>
        <begin position="23"/>
        <end position="537"/>
    </location>
</feature>
<feature type="region of interest" description="Disordered" evidence="1">
    <location>
        <begin position="238"/>
        <end position="274"/>
    </location>
</feature>
<accession>A0ABQ9GCJ6</accession>
<evidence type="ECO:0000313" key="4">
    <source>
        <dbReference type="Proteomes" id="UP001159363"/>
    </source>
</evidence>
<organism evidence="3 4">
    <name type="scientific">Dryococelus australis</name>
    <dbReference type="NCBI Taxonomy" id="614101"/>
    <lineage>
        <taxon>Eukaryota</taxon>
        <taxon>Metazoa</taxon>
        <taxon>Ecdysozoa</taxon>
        <taxon>Arthropoda</taxon>
        <taxon>Hexapoda</taxon>
        <taxon>Insecta</taxon>
        <taxon>Pterygota</taxon>
        <taxon>Neoptera</taxon>
        <taxon>Polyneoptera</taxon>
        <taxon>Phasmatodea</taxon>
        <taxon>Verophasmatodea</taxon>
        <taxon>Anareolatae</taxon>
        <taxon>Phasmatidae</taxon>
        <taxon>Eurycanthinae</taxon>
        <taxon>Dryococelus</taxon>
    </lineage>
</organism>
<evidence type="ECO:0000256" key="1">
    <source>
        <dbReference type="SAM" id="MobiDB-lite"/>
    </source>
</evidence>
<evidence type="ECO:0000256" key="2">
    <source>
        <dbReference type="SAM" id="SignalP"/>
    </source>
</evidence>